<keyword evidence="3" id="KW-1133">Transmembrane helix</keyword>
<gene>
    <name evidence="5" type="ORF">OT_ostta17g01860</name>
</gene>
<dbReference type="PANTHER" id="PTHR10963:SF55">
    <property type="entry name" value="GLYCOSIDE HYDROLASE FAMILY 16 PROTEIN"/>
    <property type="match status" value="1"/>
</dbReference>
<dbReference type="PANTHER" id="PTHR10963">
    <property type="entry name" value="GLYCOSYL HYDROLASE-RELATED"/>
    <property type="match status" value="1"/>
</dbReference>
<keyword evidence="6" id="KW-1185">Reference proteome</keyword>
<keyword evidence="3" id="KW-0472">Membrane</keyword>
<keyword evidence="5" id="KW-0378">Hydrolase</keyword>
<evidence type="ECO:0000259" key="4">
    <source>
        <dbReference type="PROSITE" id="PS51762"/>
    </source>
</evidence>
<reference evidence="5 6" key="2">
    <citation type="journal article" date="2014" name="BMC Genomics">
        <title>An improved genome of the model marine alga Ostreococcus tauri unfolds by assessing Illumina de novo assemblies.</title>
        <authorList>
            <person name="Blanc-Mathieu R."/>
            <person name="Verhelst B."/>
            <person name="Derelle E."/>
            <person name="Rombauts S."/>
            <person name="Bouget F.Y."/>
            <person name="Carre I."/>
            <person name="Chateau A."/>
            <person name="Eyre-Walker A."/>
            <person name="Grimsley N."/>
            <person name="Moreau H."/>
            <person name="Piegu B."/>
            <person name="Rivals E."/>
            <person name="Schackwitz W."/>
            <person name="Van de Peer Y."/>
            <person name="Piganeau G."/>
        </authorList>
    </citation>
    <scope>NUCLEOTIDE SEQUENCE [LARGE SCALE GENOMIC DNA]</scope>
    <source>
        <strain evidence="6">OTTH 0595 / CCAP 157/2 / RCC745</strain>
    </source>
</reference>
<dbReference type="InterPro" id="IPR013320">
    <property type="entry name" value="ConA-like_dom_sf"/>
</dbReference>
<accession>A0A096P8L7</accession>
<proteinExistence type="inferred from homology"/>
<evidence type="ECO:0000256" key="2">
    <source>
        <dbReference type="SAM" id="MobiDB-lite"/>
    </source>
</evidence>
<feature type="transmembrane region" description="Helical" evidence="3">
    <location>
        <begin position="543"/>
        <end position="565"/>
    </location>
</feature>
<dbReference type="SUPFAM" id="SSF49899">
    <property type="entry name" value="Concanavalin A-like lectins/glucanases"/>
    <property type="match status" value="1"/>
</dbReference>
<organism evidence="5 6">
    <name type="scientific">Ostreococcus tauri</name>
    <name type="common">Marine green alga</name>
    <dbReference type="NCBI Taxonomy" id="70448"/>
    <lineage>
        <taxon>Eukaryota</taxon>
        <taxon>Viridiplantae</taxon>
        <taxon>Chlorophyta</taxon>
        <taxon>Mamiellophyceae</taxon>
        <taxon>Mamiellales</taxon>
        <taxon>Bathycoccaceae</taxon>
        <taxon>Ostreococcus</taxon>
    </lineage>
</organism>
<sequence length="688" mass="75921">MTTTRRWCYAPVDDSSARMRMRRRGRRRGVTMGVVIVVVVAVMCAGVRGSAVRKGGGGTGGDDATPAAYEFVDEDVDDRFGSMSEDVLRKILESSVDDDPDDMAWADADEDEDMDAIEDEYENAAATGAATGTRRGFARLGSGGASAKELRKIKRMRARVNRGAATVEGVGGDPEEALRRARDALEEATIEDAEEAGMDDVELEADLGVKPVVATSKPLTVRQRNNAGGRPGTRRQQARGGFPTHVSGSTSSSSDARERDAETRRPGWTLMFSDDFDGGALDLTKWRPKLNQSAPGLERHGGQQQFYTPEMCKVVDGVLVMATRRQENVKMPATPGADLGDGSKYPFLSCWVDTKHAFKQLYGRMEIRAKLPDPKCPGIWPQHWMLPDPEKTVPKHACWPLGGQIDIMQSYGRGRGGPGTRPGTVESGYHFAPKAECGAEGYARSAFPPFLEQPIDFSTDFHTFAVEWSKESLTFFVDDHPVHHISRFNVPIIPRWPFYLILNTAVSPFGMPAALNECDGDMFHYVDYVRVYKKTSATLSPDVWRFLVFSFVVLTTFITISVCTLRRAFKNDGGRFDEYAALDTDDEVDPLAFDEHLYVTREDDFGVVRKPVKPFSYSIDDDDGSSLSRRRGSSASTPLIGGDVVLALPDDGTGRFRTSGPYIRRRANPPKSSRPGVVADVWARDDEY</sequence>
<feature type="domain" description="GH16" evidence="4">
    <location>
        <begin position="244"/>
        <end position="537"/>
    </location>
</feature>
<name>A0A096P8L7_OSTTA</name>
<keyword evidence="3" id="KW-0812">Transmembrane</keyword>
<dbReference type="InterPro" id="IPR000757">
    <property type="entry name" value="Beta-glucanase-like"/>
</dbReference>
<dbReference type="EMBL" id="CAID01000017">
    <property type="protein sequence ID" value="CEG00617.1"/>
    <property type="molecule type" value="Genomic_DNA"/>
</dbReference>
<evidence type="ECO:0000313" key="5">
    <source>
        <dbReference type="EMBL" id="CEG00617.1"/>
    </source>
</evidence>
<dbReference type="InterPro" id="IPR050546">
    <property type="entry name" value="Glycosyl_Hydrlase_16"/>
</dbReference>
<evidence type="ECO:0000256" key="3">
    <source>
        <dbReference type="SAM" id="Phobius"/>
    </source>
</evidence>
<dbReference type="InParanoid" id="A0A096P8L7"/>
<dbReference type="Pfam" id="PF00722">
    <property type="entry name" value="Glyco_hydro_16"/>
    <property type="match status" value="1"/>
</dbReference>
<feature type="compositionally biased region" description="Basic and acidic residues" evidence="2">
    <location>
        <begin position="255"/>
        <end position="265"/>
    </location>
</feature>
<dbReference type="GO" id="GO:0004553">
    <property type="term" value="F:hydrolase activity, hydrolyzing O-glycosyl compounds"/>
    <property type="evidence" value="ECO:0007669"/>
    <property type="project" value="InterPro"/>
</dbReference>
<evidence type="ECO:0000313" key="6">
    <source>
        <dbReference type="Proteomes" id="UP000009170"/>
    </source>
</evidence>
<reference evidence="6" key="1">
    <citation type="journal article" date="2006" name="Proc. Natl. Acad. Sci. U.S.A.">
        <title>Genome analysis of the smallest free-living eukaryote Ostreococcus tauri unveils many unique features.</title>
        <authorList>
            <person name="Derelle E."/>
            <person name="Ferraz C."/>
            <person name="Rombauts S."/>
            <person name="Rouze P."/>
            <person name="Worden A.Z."/>
            <person name="Robbens S."/>
            <person name="Partensky F."/>
            <person name="Degroeve S."/>
            <person name="Echeynie S."/>
            <person name="Cooke R."/>
            <person name="Saeys Y."/>
            <person name="Wuyts J."/>
            <person name="Jabbari K."/>
            <person name="Bowler C."/>
            <person name="Panaud O."/>
            <person name="Piegu B."/>
            <person name="Ball S.G."/>
            <person name="Ral J.-P."/>
            <person name="Bouget F.-Y."/>
            <person name="Piganeau G."/>
            <person name="De Baets B."/>
            <person name="Picard A."/>
            <person name="Delseny M."/>
            <person name="Demaille J."/>
            <person name="Van de Peer Y."/>
            <person name="Moreau H."/>
        </authorList>
    </citation>
    <scope>NUCLEOTIDE SEQUENCE [LARGE SCALE GENOMIC DNA]</scope>
    <source>
        <strain evidence="6">OTTH 0595 / CCAP 157/2 / RCC745</strain>
    </source>
</reference>
<dbReference type="STRING" id="70448.A0A096P8L7"/>
<dbReference type="PROSITE" id="PS51762">
    <property type="entry name" value="GH16_2"/>
    <property type="match status" value="1"/>
</dbReference>
<dbReference type="GO" id="GO:0005975">
    <property type="term" value="P:carbohydrate metabolic process"/>
    <property type="evidence" value="ECO:0007669"/>
    <property type="project" value="InterPro"/>
</dbReference>
<comment type="caution">
    <text evidence="5">The sequence shown here is derived from an EMBL/GenBank/DDBJ whole genome shotgun (WGS) entry which is preliminary data.</text>
</comment>
<dbReference type="GeneID" id="9838091"/>
<dbReference type="Gene3D" id="2.60.120.200">
    <property type="match status" value="1"/>
</dbReference>
<evidence type="ECO:0000256" key="1">
    <source>
        <dbReference type="ARBA" id="ARBA00006865"/>
    </source>
</evidence>
<dbReference type="AlphaFoldDB" id="A0A096P8L7"/>
<feature type="region of interest" description="Disordered" evidence="2">
    <location>
        <begin position="216"/>
        <end position="266"/>
    </location>
</feature>
<dbReference type="CDD" id="cd08023">
    <property type="entry name" value="GH16_laminarinase_like"/>
    <property type="match status" value="1"/>
</dbReference>
<dbReference type="OrthoDB" id="527711at2759"/>
<dbReference type="KEGG" id="ota:OT_ostta17g01860"/>
<feature type="transmembrane region" description="Helical" evidence="3">
    <location>
        <begin position="29"/>
        <end position="49"/>
    </location>
</feature>
<dbReference type="Proteomes" id="UP000009170">
    <property type="component" value="Unassembled WGS sequence"/>
</dbReference>
<protein>
    <submittedName>
        <fullName evidence="5">Glycoside hydrolase, family 16</fullName>
    </submittedName>
</protein>
<comment type="similarity">
    <text evidence="1">Belongs to the glycosyl hydrolase 16 family.</text>
</comment>
<feature type="region of interest" description="Disordered" evidence="2">
    <location>
        <begin position="657"/>
        <end position="688"/>
    </location>
</feature>
<dbReference type="RefSeq" id="XP_022840479.1">
    <property type="nucleotide sequence ID" value="XM_022984594.1"/>
</dbReference>